<proteinExistence type="inferred from homology"/>
<keyword evidence="4" id="KW-0521">NADP</keyword>
<keyword evidence="7" id="KW-1185">Reference proteome</keyword>
<dbReference type="PRINTS" id="PR00370">
    <property type="entry name" value="FMOXYGENASE"/>
</dbReference>
<dbReference type="GO" id="GO:0004499">
    <property type="term" value="F:N,N-dimethylaniline monooxygenase activity"/>
    <property type="evidence" value="ECO:0007669"/>
    <property type="project" value="InterPro"/>
</dbReference>
<evidence type="ECO:0000256" key="3">
    <source>
        <dbReference type="ARBA" id="ARBA00022827"/>
    </source>
</evidence>
<evidence type="ECO:0008006" key="8">
    <source>
        <dbReference type="Google" id="ProtNLM"/>
    </source>
</evidence>
<dbReference type="InterPro" id="IPR020946">
    <property type="entry name" value="Flavin_mOase-like"/>
</dbReference>
<keyword evidence="2" id="KW-0285">Flavoprotein</keyword>
<evidence type="ECO:0000256" key="2">
    <source>
        <dbReference type="ARBA" id="ARBA00022630"/>
    </source>
</evidence>
<evidence type="ECO:0000313" key="6">
    <source>
        <dbReference type="EMBL" id="ODQ82211.1"/>
    </source>
</evidence>
<dbReference type="SUPFAM" id="SSF51905">
    <property type="entry name" value="FAD/NAD(P)-binding domain"/>
    <property type="match status" value="2"/>
</dbReference>
<dbReference type="InterPro" id="IPR050346">
    <property type="entry name" value="FMO-like"/>
</dbReference>
<dbReference type="Pfam" id="PF00743">
    <property type="entry name" value="FMO-like"/>
    <property type="match status" value="1"/>
</dbReference>
<dbReference type="GeneID" id="30145171"/>
<keyword evidence="5" id="KW-0560">Oxidoreductase</keyword>
<dbReference type="InterPro" id="IPR036188">
    <property type="entry name" value="FAD/NAD-bd_sf"/>
</dbReference>
<dbReference type="InterPro" id="IPR000960">
    <property type="entry name" value="Flavin_mOase"/>
</dbReference>
<evidence type="ECO:0000256" key="1">
    <source>
        <dbReference type="ARBA" id="ARBA00009183"/>
    </source>
</evidence>
<dbReference type="RefSeq" id="XP_018987539.1">
    <property type="nucleotide sequence ID" value="XM_019127318.1"/>
</dbReference>
<protein>
    <recommendedName>
        <fullName evidence="8">FAD/NAD(P)-binding domain-containing protein</fullName>
    </recommendedName>
</protein>
<dbReference type="GO" id="GO:0050660">
    <property type="term" value="F:flavin adenine dinucleotide binding"/>
    <property type="evidence" value="ECO:0007669"/>
    <property type="project" value="InterPro"/>
</dbReference>
<dbReference type="AlphaFoldDB" id="A0A1E3QX86"/>
<reference evidence="7" key="1">
    <citation type="submission" date="2016-05" db="EMBL/GenBank/DDBJ databases">
        <title>Comparative genomics of biotechnologically important yeasts.</title>
        <authorList>
            <consortium name="DOE Joint Genome Institute"/>
            <person name="Riley R."/>
            <person name="Haridas S."/>
            <person name="Wolfe K.H."/>
            <person name="Lopes M.R."/>
            <person name="Hittinger C.T."/>
            <person name="Goker M."/>
            <person name="Salamov A."/>
            <person name="Wisecaver J."/>
            <person name="Long T.M."/>
            <person name="Aerts A.L."/>
            <person name="Barry K."/>
            <person name="Choi C."/>
            <person name="Clum A."/>
            <person name="Coughlan A.Y."/>
            <person name="Deshpande S."/>
            <person name="Douglass A.P."/>
            <person name="Hanson S.J."/>
            <person name="Klenk H.-P."/>
            <person name="Labutti K."/>
            <person name="Lapidus A."/>
            <person name="Lindquist E."/>
            <person name="Lipzen A."/>
            <person name="Meier-Kolthoff J.P."/>
            <person name="Ohm R.A."/>
            <person name="Otillar R.P."/>
            <person name="Pangilinan J."/>
            <person name="Peng Y."/>
            <person name="Rokas A."/>
            <person name="Rosa C.A."/>
            <person name="Scheuner C."/>
            <person name="Sibirny A.A."/>
            <person name="Slot J.C."/>
            <person name="Stielow J.B."/>
            <person name="Sun H."/>
            <person name="Kurtzman C.P."/>
            <person name="Blackwell M."/>
            <person name="Grigoriev I.V."/>
            <person name="Jeffries T.W."/>
        </authorList>
    </citation>
    <scope>NUCLEOTIDE SEQUENCE [LARGE SCALE GENOMIC DNA]</scope>
    <source>
        <strain evidence="7">NRRL Y-12698</strain>
    </source>
</reference>
<evidence type="ECO:0000313" key="7">
    <source>
        <dbReference type="Proteomes" id="UP000094336"/>
    </source>
</evidence>
<evidence type="ECO:0000256" key="5">
    <source>
        <dbReference type="ARBA" id="ARBA00023002"/>
    </source>
</evidence>
<name>A0A1E3QX86_9ASCO</name>
<dbReference type="Gene3D" id="3.50.50.60">
    <property type="entry name" value="FAD/NAD(P)-binding domain"/>
    <property type="match status" value="2"/>
</dbReference>
<dbReference type="PANTHER" id="PTHR23023">
    <property type="entry name" value="DIMETHYLANILINE MONOOXYGENASE"/>
    <property type="match status" value="1"/>
</dbReference>
<evidence type="ECO:0000256" key="4">
    <source>
        <dbReference type="ARBA" id="ARBA00022857"/>
    </source>
</evidence>
<accession>A0A1E3QX86</accession>
<dbReference type="OrthoDB" id="66881at2759"/>
<dbReference type="GO" id="GO:0050661">
    <property type="term" value="F:NADP binding"/>
    <property type="evidence" value="ECO:0007669"/>
    <property type="project" value="InterPro"/>
</dbReference>
<keyword evidence="3" id="KW-0274">FAD</keyword>
<dbReference type="EMBL" id="KV454426">
    <property type="protein sequence ID" value="ODQ82211.1"/>
    <property type="molecule type" value="Genomic_DNA"/>
</dbReference>
<gene>
    <name evidence="6" type="ORF">BABINDRAFT_158856</name>
</gene>
<dbReference type="STRING" id="984486.A0A1E3QX86"/>
<dbReference type="Proteomes" id="UP000094336">
    <property type="component" value="Unassembled WGS sequence"/>
</dbReference>
<sequence length="509" mass="55995">MGSEVRKSVEKVLTSAQRIAVIGAGPCGAVVTKALLAENCFSHIQVFEQRATFGGLWNFNTHQNTDHVPSIDPWYTPSPTIATGADIASSNLDEEAYKGVNPEKDGAEYAWLSAIYELLDTNVPSPLMEYHDLPFGPELPLFPSHLDVLKYMQAFARGIESHVKFGTKVVSVEQDNSLKWNVVHRAVSLGTHGGADASDDVTETFDVVVMATGNYDTPYIPVITGLAEWNERYPGSITHSKAFKHPRDFTAVKKEGEIVVVGNSASGADIAFQLATYFEQTIYQSVRSENSQPAGANPHIVKIGEIGSVDKSLKIVLLKNGETLTNVAAIVFATGYLKSFKMLEALNRESENKLITDGARVHGLYDHMLSLHHPGLVFIGLPRFVLPTHIAESQGSWLTGVLAGRIALPEESVLTSWEGERVLSHGNGRYFHDMQFPEDVAYYLKLNRQVYESGGCGYVPGEWSEERVRIRASTKAIKEAYIKMEEITGRKASSVADLVEAGYFKWPES</sequence>
<comment type="similarity">
    <text evidence="1">Belongs to the FMO family.</text>
</comment>
<organism evidence="6 7">
    <name type="scientific">Babjeviella inositovora NRRL Y-12698</name>
    <dbReference type="NCBI Taxonomy" id="984486"/>
    <lineage>
        <taxon>Eukaryota</taxon>
        <taxon>Fungi</taxon>
        <taxon>Dikarya</taxon>
        <taxon>Ascomycota</taxon>
        <taxon>Saccharomycotina</taxon>
        <taxon>Pichiomycetes</taxon>
        <taxon>Serinales incertae sedis</taxon>
        <taxon>Babjeviella</taxon>
    </lineage>
</organism>